<accession>A0A151N1X6</accession>
<evidence type="ECO:0000313" key="8">
    <source>
        <dbReference type="EMBL" id="KYO30727.1"/>
    </source>
</evidence>
<dbReference type="GO" id="GO:0046872">
    <property type="term" value="F:metal ion binding"/>
    <property type="evidence" value="ECO:0007669"/>
    <property type="project" value="UniProtKB-KW"/>
</dbReference>
<keyword evidence="3" id="KW-0479">Metal-binding</keyword>
<dbReference type="InterPro" id="IPR050705">
    <property type="entry name" value="Cytochrome_P450_3A"/>
</dbReference>
<proteinExistence type="inferred from homology"/>
<evidence type="ECO:0000256" key="6">
    <source>
        <dbReference type="ARBA" id="ARBA00023033"/>
    </source>
</evidence>
<feature type="compositionally biased region" description="Basic residues" evidence="7">
    <location>
        <begin position="203"/>
        <end position="215"/>
    </location>
</feature>
<keyword evidence="2" id="KW-0349">Heme</keyword>
<reference evidence="8 9" key="1">
    <citation type="journal article" date="2012" name="Genome Biol.">
        <title>Sequencing three crocodilian genomes to illuminate the evolution of archosaurs and amniotes.</title>
        <authorList>
            <person name="St John J.A."/>
            <person name="Braun E.L."/>
            <person name="Isberg S.R."/>
            <person name="Miles L.G."/>
            <person name="Chong A.Y."/>
            <person name="Gongora J."/>
            <person name="Dalzell P."/>
            <person name="Moran C."/>
            <person name="Bed'hom B."/>
            <person name="Abzhanov A."/>
            <person name="Burgess S.C."/>
            <person name="Cooksey A.M."/>
            <person name="Castoe T.A."/>
            <person name="Crawford N.G."/>
            <person name="Densmore L.D."/>
            <person name="Drew J.C."/>
            <person name="Edwards S.V."/>
            <person name="Faircloth B.C."/>
            <person name="Fujita M.K."/>
            <person name="Greenwold M.J."/>
            <person name="Hoffmann F.G."/>
            <person name="Howard J.M."/>
            <person name="Iguchi T."/>
            <person name="Janes D.E."/>
            <person name="Khan S.Y."/>
            <person name="Kohno S."/>
            <person name="de Koning A.J."/>
            <person name="Lance S.L."/>
            <person name="McCarthy F.M."/>
            <person name="McCormack J.E."/>
            <person name="Merchant M.E."/>
            <person name="Peterson D.G."/>
            <person name="Pollock D.D."/>
            <person name="Pourmand N."/>
            <person name="Raney B.J."/>
            <person name="Roessler K.A."/>
            <person name="Sanford J.R."/>
            <person name="Sawyer R.H."/>
            <person name="Schmidt C.J."/>
            <person name="Triplett E.W."/>
            <person name="Tuberville T.D."/>
            <person name="Venegas-Anaya M."/>
            <person name="Howard J.T."/>
            <person name="Jarvis E.D."/>
            <person name="Guillette L.J.Jr."/>
            <person name="Glenn T.C."/>
            <person name="Green R.E."/>
            <person name="Ray D.A."/>
        </authorList>
    </citation>
    <scope>NUCLEOTIDE SEQUENCE [LARGE SCALE GENOMIC DNA]</scope>
    <source>
        <strain evidence="8">KSC_2009_1</strain>
    </source>
</reference>
<comment type="caution">
    <text evidence="8">The sequence shown here is derived from an EMBL/GenBank/DDBJ whole genome shotgun (WGS) entry which is preliminary data.</text>
</comment>
<dbReference type="PANTHER" id="PTHR24302:SF42">
    <property type="entry name" value="CYTOCHROME P450 FAMILY 3 SUBFAMILY A MEMBER 4"/>
    <property type="match status" value="1"/>
</dbReference>
<feature type="region of interest" description="Disordered" evidence="7">
    <location>
        <begin position="1"/>
        <end position="38"/>
    </location>
</feature>
<dbReference type="AlphaFoldDB" id="A0A151N1X6"/>
<keyword evidence="9" id="KW-1185">Reference proteome</keyword>
<evidence type="ECO:0000313" key="9">
    <source>
        <dbReference type="Proteomes" id="UP000050525"/>
    </source>
</evidence>
<evidence type="ECO:0000256" key="2">
    <source>
        <dbReference type="ARBA" id="ARBA00022617"/>
    </source>
</evidence>
<dbReference type="STRING" id="8496.A0A151N1X6"/>
<organism evidence="8 9">
    <name type="scientific">Alligator mississippiensis</name>
    <name type="common">American alligator</name>
    <dbReference type="NCBI Taxonomy" id="8496"/>
    <lineage>
        <taxon>Eukaryota</taxon>
        <taxon>Metazoa</taxon>
        <taxon>Chordata</taxon>
        <taxon>Craniata</taxon>
        <taxon>Vertebrata</taxon>
        <taxon>Euteleostomi</taxon>
        <taxon>Archelosauria</taxon>
        <taxon>Archosauria</taxon>
        <taxon>Crocodylia</taxon>
        <taxon>Alligatoridae</taxon>
        <taxon>Alligatorinae</taxon>
        <taxon>Alligator</taxon>
    </lineage>
</organism>
<protein>
    <submittedName>
        <fullName evidence="8">Uncharacterized protein</fullName>
    </submittedName>
</protein>
<evidence type="ECO:0000256" key="1">
    <source>
        <dbReference type="ARBA" id="ARBA00010617"/>
    </source>
</evidence>
<dbReference type="PANTHER" id="PTHR24302">
    <property type="entry name" value="CYTOCHROME P450 FAMILY 3"/>
    <property type="match status" value="1"/>
</dbReference>
<evidence type="ECO:0000256" key="5">
    <source>
        <dbReference type="ARBA" id="ARBA00023004"/>
    </source>
</evidence>
<evidence type="ECO:0000256" key="4">
    <source>
        <dbReference type="ARBA" id="ARBA00023002"/>
    </source>
</evidence>
<sequence length="215" mass="24515">MQDKGNGLHGHQKKSTSRSTVDLFEKQKQDHYRGSLKGDRNKRTILKETLAVRLSLKPETINDYCVQPLHRVSLVTSKVKILPHALCTHNRSSFREFDQSALRSTAKYGAHGGYYGHSSHQNHPGERSHALFTKRRDSGLNGVLGCAITRARDEQGRRICTVVFLAFTSRRRKEMLPIINHCAETLMKMVQKKVANEESMDMKKRHPASSHRTRS</sequence>
<comment type="similarity">
    <text evidence="1">Belongs to the cytochrome P450 family.</text>
</comment>
<dbReference type="Proteomes" id="UP000050525">
    <property type="component" value="Unassembled WGS sequence"/>
</dbReference>
<feature type="region of interest" description="Disordered" evidence="7">
    <location>
        <begin position="195"/>
        <end position="215"/>
    </location>
</feature>
<evidence type="ECO:0000256" key="7">
    <source>
        <dbReference type="SAM" id="MobiDB-lite"/>
    </source>
</evidence>
<keyword evidence="6" id="KW-0503">Monooxygenase</keyword>
<evidence type="ECO:0000256" key="3">
    <source>
        <dbReference type="ARBA" id="ARBA00022723"/>
    </source>
</evidence>
<dbReference type="EMBL" id="AKHW03004154">
    <property type="protein sequence ID" value="KYO30727.1"/>
    <property type="molecule type" value="Genomic_DNA"/>
</dbReference>
<feature type="compositionally biased region" description="Basic and acidic residues" evidence="7">
    <location>
        <begin position="23"/>
        <end position="38"/>
    </location>
</feature>
<keyword evidence="4" id="KW-0560">Oxidoreductase</keyword>
<dbReference type="GO" id="GO:0008395">
    <property type="term" value="F:steroid hydroxylase activity"/>
    <property type="evidence" value="ECO:0007669"/>
    <property type="project" value="TreeGrafter"/>
</dbReference>
<keyword evidence="5" id="KW-0408">Iron</keyword>
<gene>
    <name evidence="8" type="ORF">Y1Q_0008339</name>
</gene>
<name>A0A151N1X6_ALLMI</name>